<reference evidence="3" key="1">
    <citation type="submission" date="2017-03" db="EMBL/GenBank/DDBJ databases">
        <title>Phytopthora megakarya and P. palmivora, two closely related causual agents of cacao black pod achieved similar genome size and gene model numbers by different mechanisms.</title>
        <authorList>
            <person name="Ali S."/>
            <person name="Shao J."/>
            <person name="Larry D.J."/>
            <person name="Kronmiller B."/>
            <person name="Shen D."/>
            <person name="Strem M.D."/>
            <person name="Melnick R.L."/>
            <person name="Guiltinan M.J."/>
            <person name="Tyler B.M."/>
            <person name="Meinhardt L.W."/>
            <person name="Bailey B.A."/>
        </authorList>
    </citation>
    <scope>NUCLEOTIDE SEQUENCE [LARGE SCALE GENOMIC DNA]</scope>
    <source>
        <strain evidence="3">zdho120</strain>
    </source>
</reference>
<comment type="caution">
    <text evidence="2">The sequence shown here is derived from an EMBL/GenBank/DDBJ whole genome shotgun (WGS) entry which is preliminary data.</text>
</comment>
<organism evidence="2 3">
    <name type="scientific">Phytophthora megakarya</name>
    <dbReference type="NCBI Taxonomy" id="4795"/>
    <lineage>
        <taxon>Eukaryota</taxon>
        <taxon>Sar</taxon>
        <taxon>Stramenopiles</taxon>
        <taxon>Oomycota</taxon>
        <taxon>Peronosporomycetes</taxon>
        <taxon>Peronosporales</taxon>
        <taxon>Peronosporaceae</taxon>
        <taxon>Phytophthora</taxon>
    </lineage>
</organism>
<evidence type="ECO:0000313" key="2">
    <source>
        <dbReference type="EMBL" id="OWZ08108.1"/>
    </source>
</evidence>
<keyword evidence="3" id="KW-1185">Reference proteome</keyword>
<dbReference type="OrthoDB" id="124324at2759"/>
<evidence type="ECO:0000256" key="1">
    <source>
        <dbReference type="SAM" id="MobiDB-lite"/>
    </source>
</evidence>
<dbReference type="EMBL" id="NBNE01003273">
    <property type="protein sequence ID" value="OWZ08108.1"/>
    <property type="molecule type" value="Genomic_DNA"/>
</dbReference>
<protein>
    <submittedName>
        <fullName evidence="2">Uncharacterized protein</fullName>
    </submittedName>
</protein>
<proteinExistence type="predicted"/>
<gene>
    <name evidence="2" type="ORF">PHMEG_00019406</name>
</gene>
<dbReference type="Proteomes" id="UP000198211">
    <property type="component" value="Unassembled WGS sequence"/>
</dbReference>
<accession>A0A225VT58</accession>
<sequence>MQIVELQEQRAAKRARHRGDSLPDSDEYEDADHPIIDMMEGLGRDSVLTLCNFIVAELSRLWSRISGYMSTRWNVGRGNKHPESGMGILFMILCVPKNGGSWDLMASTYRVKAPTFEKKIVSF</sequence>
<evidence type="ECO:0000313" key="3">
    <source>
        <dbReference type="Proteomes" id="UP000198211"/>
    </source>
</evidence>
<dbReference type="STRING" id="4795.A0A225VT58"/>
<name>A0A225VT58_9STRA</name>
<feature type="region of interest" description="Disordered" evidence="1">
    <location>
        <begin position="10"/>
        <end position="30"/>
    </location>
</feature>
<dbReference type="AlphaFoldDB" id="A0A225VT58"/>